<evidence type="ECO:0000313" key="2">
    <source>
        <dbReference type="EMBL" id="CAI0442735.1"/>
    </source>
</evidence>
<reference evidence="2" key="1">
    <citation type="submission" date="2022-08" db="EMBL/GenBank/DDBJ databases">
        <authorList>
            <person name="Gutierrez-Valencia J."/>
        </authorList>
    </citation>
    <scope>NUCLEOTIDE SEQUENCE</scope>
</reference>
<protein>
    <submittedName>
        <fullName evidence="2">Uncharacterized protein</fullName>
    </submittedName>
</protein>
<dbReference type="AlphaFoldDB" id="A0AAV0M8K0"/>
<sequence>MKKNTSIMLIALFLALFLVTQQYAGVEARTASGSGYHPLSQCKKNTDCAHICSVICTPNTRCQCVENWCSCSA</sequence>
<dbReference type="Proteomes" id="UP001154282">
    <property type="component" value="Unassembled WGS sequence"/>
</dbReference>
<dbReference type="EMBL" id="CAMGYJ010000007">
    <property type="protein sequence ID" value="CAI0442735.1"/>
    <property type="molecule type" value="Genomic_DNA"/>
</dbReference>
<gene>
    <name evidence="2" type="ORF">LITE_LOCUS27369</name>
</gene>
<comment type="caution">
    <text evidence="2">The sequence shown here is derived from an EMBL/GenBank/DDBJ whole genome shotgun (WGS) entry which is preliminary data.</text>
</comment>
<keyword evidence="3" id="KW-1185">Reference proteome</keyword>
<organism evidence="2 3">
    <name type="scientific">Linum tenue</name>
    <dbReference type="NCBI Taxonomy" id="586396"/>
    <lineage>
        <taxon>Eukaryota</taxon>
        <taxon>Viridiplantae</taxon>
        <taxon>Streptophyta</taxon>
        <taxon>Embryophyta</taxon>
        <taxon>Tracheophyta</taxon>
        <taxon>Spermatophyta</taxon>
        <taxon>Magnoliopsida</taxon>
        <taxon>eudicotyledons</taxon>
        <taxon>Gunneridae</taxon>
        <taxon>Pentapetalae</taxon>
        <taxon>rosids</taxon>
        <taxon>fabids</taxon>
        <taxon>Malpighiales</taxon>
        <taxon>Linaceae</taxon>
        <taxon>Linum</taxon>
    </lineage>
</organism>
<feature type="chain" id="PRO_5043471503" evidence="1">
    <location>
        <begin position="29"/>
        <end position="73"/>
    </location>
</feature>
<accession>A0AAV0M8K0</accession>
<proteinExistence type="predicted"/>
<keyword evidence="1" id="KW-0732">Signal</keyword>
<feature type="signal peptide" evidence="1">
    <location>
        <begin position="1"/>
        <end position="28"/>
    </location>
</feature>
<evidence type="ECO:0000256" key="1">
    <source>
        <dbReference type="SAM" id="SignalP"/>
    </source>
</evidence>
<evidence type="ECO:0000313" key="3">
    <source>
        <dbReference type="Proteomes" id="UP001154282"/>
    </source>
</evidence>
<name>A0AAV0M8K0_9ROSI</name>